<organism evidence="1 2">
    <name type="scientific">Puccinia graminis f. sp. tritici</name>
    <dbReference type="NCBI Taxonomy" id="56615"/>
    <lineage>
        <taxon>Eukaryota</taxon>
        <taxon>Fungi</taxon>
        <taxon>Dikarya</taxon>
        <taxon>Basidiomycota</taxon>
        <taxon>Pucciniomycotina</taxon>
        <taxon>Pucciniomycetes</taxon>
        <taxon>Pucciniales</taxon>
        <taxon>Pucciniaceae</taxon>
        <taxon>Puccinia</taxon>
    </lineage>
</organism>
<dbReference type="EMBL" id="VDEP01000002">
    <property type="protein sequence ID" value="KAA1138420.1"/>
    <property type="molecule type" value="Genomic_DNA"/>
</dbReference>
<accession>A0A5B0SKT0</accession>
<reference evidence="1 2" key="1">
    <citation type="submission" date="2019-05" db="EMBL/GenBank/DDBJ databases">
        <title>Emergence of the Ug99 lineage of the wheat stem rust pathogen through somatic hybridization.</title>
        <authorList>
            <person name="Li F."/>
            <person name="Upadhyaya N.M."/>
            <person name="Sperschneider J."/>
            <person name="Matny O."/>
            <person name="Nguyen-Phuc H."/>
            <person name="Mago R."/>
            <person name="Raley C."/>
            <person name="Miller M.E."/>
            <person name="Silverstein K.A.T."/>
            <person name="Henningsen E."/>
            <person name="Hirsch C.D."/>
            <person name="Visser B."/>
            <person name="Pretorius Z.A."/>
            <person name="Steffenson B.J."/>
            <person name="Schwessinger B."/>
            <person name="Dodds P.N."/>
            <person name="Figueroa M."/>
        </authorList>
    </citation>
    <scope>NUCLEOTIDE SEQUENCE [LARGE SCALE GENOMIC DNA]</scope>
    <source>
        <strain evidence="1 2">Ug99</strain>
    </source>
</reference>
<dbReference type="Proteomes" id="UP000325313">
    <property type="component" value="Unassembled WGS sequence"/>
</dbReference>
<proteinExistence type="predicted"/>
<name>A0A5B0SKT0_PUCGR</name>
<dbReference type="Gene3D" id="3.40.462.20">
    <property type="match status" value="1"/>
</dbReference>
<evidence type="ECO:0000313" key="2">
    <source>
        <dbReference type="Proteomes" id="UP000325313"/>
    </source>
</evidence>
<sequence length="101" mass="11076">MTAMRFRTQSAPNQATNFVYEWQLGEGEFANALIKLQSFCMSDLPAQIGIESNLGKGEDGKLYIDLTGVWYGAPNGLTSVIQPFLSQMVSRGIKGIESLLN</sequence>
<evidence type="ECO:0000313" key="1">
    <source>
        <dbReference type="EMBL" id="KAA1138420.1"/>
    </source>
</evidence>
<gene>
    <name evidence="1" type="ORF">PGTUg99_005862</name>
</gene>
<comment type="caution">
    <text evidence="1">The sequence shown here is derived from an EMBL/GenBank/DDBJ whole genome shotgun (WGS) entry which is preliminary data.</text>
</comment>
<dbReference type="AlphaFoldDB" id="A0A5B0SKT0"/>
<protein>
    <submittedName>
        <fullName evidence="1">Uncharacterized protein</fullName>
    </submittedName>
</protein>